<protein>
    <submittedName>
        <fullName evidence="1">Uncharacterized protein</fullName>
    </submittedName>
</protein>
<dbReference type="AlphaFoldDB" id="Q2R630"/>
<reference evidence="2" key="1">
    <citation type="journal article" date="2005" name="Nature">
        <title>The map-based sequence of the rice genome.</title>
        <authorList>
            <consortium name="International rice genome sequencing project (IRGSP)"/>
            <person name="Matsumoto T."/>
            <person name="Wu J."/>
            <person name="Kanamori H."/>
            <person name="Katayose Y."/>
            <person name="Fujisawa M."/>
            <person name="Namiki N."/>
            <person name="Mizuno H."/>
            <person name="Yamamoto K."/>
            <person name="Antonio B.A."/>
            <person name="Baba T."/>
            <person name="Sakata K."/>
            <person name="Nagamura Y."/>
            <person name="Aoki H."/>
            <person name="Arikawa K."/>
            <person name="Arita K."/>
            <person name="Bito T."/>
            <person name="Chiden Y."/>
            <person name="Fujitsuka N."/>
            <person name="Fukunaka R."/>
            <person name="Hamada M."/>
            <person name="Harada C."/>
            <person name="Hayashi A."/>
            <person name="Hijishita S."/>
            <person name="Honda M."/>
            <person name="Hosokawa S."/>
            <person name="Ichikawa Y."/>
            <person name="Idonuma A."/>
            <person name="Iijima M."/>
            <person name="Ikeda M."/>
            <person name="Ikeno M."/>
            <person name="Ito K."/>
            <person name="Ito S."/>
            <person name="Ito T."/>
            <person name="Ito Y."/>
            <person name="Ito Y."/>
            <person name="Iwabuchi A."/>
            <person name="Kamiya K."/>
            <person name="Karasawa W."/>
            <person name="Kurita K."/>
            <person name="Katagiri S."/>
            <person name="Kikuta A."/>
            <person name="Kobayashi H."/>
            <person name="Kobayashi N."/>
            <person name="Machita K."/>
            <person name="Maehara T."/>
            <person name="Masukawa M."/>
            <person name="Mizubayashi T."/>
            <person name="Mukai Y."/>
            <person name="Nagasaki H."/>
            <person name="Nagata Y."/>
            <person name="Naito S."/>
            <person name="Nakashima M."/>
            <person name="Nakama Y."/>
            <person name="Nakamichi Y."/>
            <person name="Nakamura M."/>
            <person name="Meguro A."/>
            <person name="Negishi M."/>
            <person name="Ohta I."/>
            <person name="Ohta T."/>
            <person name="Okamoto M."/>
            <person name="Ono N."/>
            <person name="Saji S."/>
            <person name="Sakaguchi M."/>
            <person name="Sakai K."/>
            <person name="Shibata M."/>
            <person name="Shimokawa T."/>
            <person name="Song J."/>
            <person name="Takazaki Y."/>
            <person name="Terasawa K."/>
            <person name="Tsugane M."/>
            <person name="Tsuji K."/>
            <person name="Ueda S."/>
            <person name="Waki K."/>
            <person name="Yamagata H."/>
            <person name="Yamamoto M."/>
            <person name="Yamamoto S."/>
            <person name="Yamane H."/>
            <person name="Yoshiki S."/>
            <person name="Yoshihara R."/>
            <person name="Yukawa K."/>
            <person name="Zhong H."/>
            <person name="Yano M."/>
            <person name="Yuan Q."/>
            <person name="Ouyang S."/>
            <person name="Liu J."/>
            <person name="Jones K.M."/>
            <person name="Gansberger K."/>
            <person name="Moffat K."/>
            <person name="Hill J."/>
            <person name="Bera J."/>
            <person name="Fadrosh D."/>
            <person name="Jin S."/>
            <person name="Johri S."/>
            <person name="Kim M."/>
            <person name="Overton L."/>
            <person name="Reardon M."/>
            <person name="Tsitrin T."/>
            <person name="Vuong H."/>
            <person name="Weaver B."/>
            <person name="Ciecko A."/>
            <person name="Tallon L."/>
            <person name="Jackson J."/>
            <person name="Pai G."/>
            <person name="Aken S.V."/>
            <person name="Utterback T."/>
            <person name="Reidmuller S."/>
            <person name="Feldblyum T."/>
            <person name="Hsiao J."/>
            <person name="Zismann V."/>
            <person name="Iobst S."/>
            <person name="de Vazeille A.R."/>
            <person name="Buell C.R."/>
            <person name="Ying K."/>
            <person name="Li Y."/>
            <person name="Lu T."/>
            <person name="Huang Y."/>
            <person name="Zhao Q."/>
            <person name="Feng Q."/>
            <person name="Zhang L."/>
            <person name="Zhu J."/>
            <person name="Weng Q."/>
            <person name="Mu J."/>
            <person name="Lu Y."/>
            <person name="Fan D."/>
            <person name="Liu Y."/>
            <person name="Guan J."/>
            <person name="Zhang Y."/>
            <person name="Yu S."/>
            <person name="Liu X."/>
            <person name="Zhang Y."/>
            <person name="Hong G."/>
            <person name="Han B."/>
            <person name="Choisne N."/>
            <person name="Demange N."/>
            <person name="Orjeda G."/>
            <person name="Samain S."/>
            <person name="Cattolico L."/>
            <person name="Pelletier E."/>
            <person name="Couloux A."/>
            <person name="Segurens B."/>
            <person name="Wincker P."/>
            <person name="D'Hont A."/>
            <person name="Scarpelli C."/>
            <person name="Weissenbach J."/>
            <person name="Salanoubat M."/>
            <person name="Quetier F."/>
            <person name="Yu Y."/>
            <person name="Kim H.R."/>
            <person name="Rambo T."/>
            <person name="Currie J."/>
            <person name="Collura K."/>
            <person name="Luo M."/>
            <person name="Yang T."/>
            <person name="Ammiraju J.S.S."/>
            <person name="Engler F."/>
            <person name="Soderlund C."/>
            <person name="Wing R.A."/>
            <person name="Palmer L.E."/>
            <person name="de la Bastide M."/>
            <person name="Spiegel L."/>
            <person name="Nascimento L."/>
            <person name="Zutavern T."/>
            <person name="O'Shaughnessy A."/>
            <person name="Dike S."/>
            <person name="Dedhia N."/>
            <person name="Preston R."/>
            <person name="Balija V."/>
            <person name="McCombie W.R."/>
            <person name="Chow T."/>
            <person name="Chen H."/>
            <person name="Chung M."/>
            <person name="Chen C."/>
            <person name="Shaw J."/>
            <person name="Wu H."/>
            <person name="Hsiao K."/>
            <person name="Chao Y."/>
            <person name="Chu M."/>
            <person name="Cheng C."/>
            <person name="Hour A."/>
            <person name="Lee P."/>
            <person name="Lin S."/>
            <person name="Lin Y."/>
            <person name="Liou J."/>
            <person name="Liu S."/>
            <person name="Hsing Y."/>
            <person name="Raghuvanshi S."/>
            <person name="Mohanty A."/>
            <person name="Bharti A.K."/>
            <person name="Gaur A."/>
            <person name="Gupta V."/>
            <person name="Kumar D."/>
            <person name="Ravi V."/>
            <person name="Vij S."/>
            <person name="Kapur A."/>
            <person name="Khurana P."/>
            <person name="Khurana P."/>
            <person name="Khurana J.P."/>
            <person name="Tyagi A.K."/>
            <person name="Gaikwad K."/>
            <person name="Singh A."/>
            <person name="Dalal V."/>
            <person name="Srivastava S."/>
            <person name="Dixit A."/>
            <person name="Pal A.K."/>
            <person name="Ghazi I.A."/>
            <person name="Yadav M."/>
            <person name="Pandit A."/>
            <person name="Bhargava A."/>
            <person name="Sureshbabu K."/>
            <person name="Batra K."/>
            <person name="Sharma T.R."/>
            <person name="Mohapatra T."/>
            <person name="Singh N.K."/>
            <person name="Messing J."/>
            <person name="Nelson A.B."/>
            <person name="Fuks G."/>
            <person name="Kavchok S."/>
            <person name="Keizer G."/>
            <person name="Linton E."/>
            <person name="Llaca V."/>
            <person name="Song R."/>
            <person name="Tanyolac B."/>
            <person name="Young S."/>
            <person name="Ho-Il K."/>
            <person name="Hahn J.H."/>
            <person name="Sangsakoo G."/>
            <person name="Vanavichit A."/>
            <person name="de Mattos Luiz.A.T."/>
            <person name="Zimmer P.D."/>
            <person name="Malone G."/>
            <person name="Dellagostin O."/>
            <person name="de Oliveira A.C."/>
            <person name="Bevan M."/>
            <person name="Bancroft I."/>
            <person name="Minx P."/>
            <person name="Cordum H."/>
            <person name="Wilson R."/>
            <person name="Cheng Z."/>
            <person name="Jin W."/>
            <person name="Jiang J."/>
            <person name="Leong S.A."/>
            <person name="Iwama H."/>
            <person name="Gojobori T."/>
            <person name="Itoh T."/>
            <person name="Niimura Y."/>
            <person name="Fujii Y."/>
            <person name="Habara T."/>
            <person name="Sakai H."/>
            <person name="Sato Y."/>
            <person name="Wilson G."/>
            <person name="Kumar K."/>
            <person name="McCouch S."/>
            <person name="Juretic N."/>
            <person name="Hoen D."/>
            <person name="Wright S."/>
            <person name="Bruskiewich R."/>
            <person name="Bureau T."/>
            <person name="Miyao A."/>
            <person name="Hirochika H."/>
            <person name="Nishikawa T."/>
            <person name="Kadowaki K."/>
            <person name="Sugiura M."/>
            <person name="Burr B."/>
            <person name="Sasaki T."/>
        </authorList>
    </citation>
    <scope>NUCLEOTIDE SEQUENCE [LARGE SCALE GENOMIC DNA]</scope>
    <source>
        <strain evidence="2">cv. Nipponbare</strain>
    </source>
</reference>
<reference evidence="2" key="2">
    <citation type="journal article" date="2008" name="Nucleic Acids Res.">
        <title>The rice annotation project database (RAP-DB): 2008 update.</title>
        <authorList>
            <consortium name="The rice annotation project (RAP)"/>
        </authorList>
    </citation>
    <scope>GENOME REANNOTATION</scope>
    <source>
        <strain evidence="2">cv. Nipponbare</strain>
    </source>
</reference>
<evidence type="ECO:0000313" key="1">
    <source>
        <dbReference type="EMBL" id="AAX92818.1"/>
    </source>
</evidence>
<proteinExistence type="predicted"/>
<organism evidence="1 2">
    <name type="scientific">Oryza sativa subsp. japonica</name>
    <name type="common">Rice</name>
    <dbReference type="NCBI Taxonomy" id="39947"/>
    <lineage>
        <taxon>Eukaryota</taxon>
        <taxon>Viridiplantae</taxon>
        <taxon>Streptophyta</taxon>
        <taxon>Embryophyta</taxon>
        <taxon>Tracheophyta</taxon>
        <taxon>Spermatophyta</taxon>
        <taxon>Magnoliopsida</taxon>
        <taxon>Liliopsida</taxon>
        <taxon>Poales</taxon>
        <taxon>Poaceae</taxon>
        <taxon>BOP clade</taxon>
        <taxon>Oryzoideae</taxon>
        <taxon>Oryzeae</taxon>
        <taxon>Oryzinae</taxon>
        <taxon>Oryza</taxon>
        <taxon>Oryza sativa</taxon>
    </lineage>
</organism>
<evidence type="ECO:0000313" key="2">
    <source>
        <dbReference type="Proteomes" id="UP000000763"/>
    </source>
</evidence>
<name>Q2R630_ORYSJ</name>
<dbReference type="EMBL" id="AC146525">
    <property type="protein sequence ID" value="AAX92818.1"/>
    <property type="molecule type" value="Genomic_DNA"/>
</dbReference>
<gene>
    <name evidence="1" type="ordered locus">LOC_Os11g22470</name>
</gene>
<sequence>MEEAYVPPRLYDNSDLDLVGHREMQAYHMLKDQTMKSWDSALYANIPITRSYVDEAYLVQCHILKHGPNDYLIFLFPGYANEITLPNPEFHLYNCRELTISFQAELPREVPRRSPLEGIWENSSGGWIHLELQAGNEQHTLEDHVVQSRERQQSVGAQLANFNTMMQQQQADWQAFHCYQGFDPHLEP</sequence>
<accession>Q2R630</accession>
<dbReference type="Proteomes" id="UP000000763">
    <property type="component" value="Chromosome 11"/>
</dbReference>